<dbReference type="InterPro" id="IPR023298">
    <property type="entry name" value="ATPase_P-typ_TM_dom_sf"/>
</dbReference>
<dbReference type="InterPro" id="IPR006121">
    <property type="entry name" value="HMA_dom"/>
</dbReference>
<reference evidence="13 14" key="1">
    <citation type="submission" date="2024-09" db="EMBL/GenBank/DDBJ databases">
        <authorList>
            <person name="Sun Q."/>
            <person name="Mori K."/>
        </authorList>
    </citation>
    <scope>NUCLEOTIDE SEQUENCE [LARGE SCALE GENOMIC DNA]</scope>
    <source>
        <strain evidence="13 14">JCM 1342</strain>
    </source>
</reference>
<dbReference type="PROSITE" id="PS01229">
    <property type="entry name" value="COF_2"/>
    <property type="match status" value="1"/>
</dbReference>
<dbReference type="SFLD" id="SFLDG00002">
    <property type="entry name" value="C1.7:_P-type_atpase_like"/>
    <property type="match status" value="1"/>
</dbReference>
<organism evidence="13 14">
    <name type="scientific">Microbacterium terregens</name>
    <dbReference type="NCBI Taxonomy" id="69363"/>
    <lineage>
        <taxon>Bacteria</taxon>
        <taxon>Bacillati</taxon>
        <taxon>Actinomycetota</taxon>
        <taxon>Actinomycetes</taxon>
        <taxon>Micrococcales</taxon>
        <taxon>Microbacteriaceae</taxon>
        <taxon>Microbacterium</taxon>
    </lineage>
</organism>
<dbReference type="PROSITE" id="PS50846">
    <property type="entry name" value="HMA_2"/>
    <property type="match status" value="1"/>
</dbReference>
<evidence type="ECO:0000256" key="6">
    <source>
        <dbReference type="ARBA" id="ARBA00022840"/>
    </source>
</evidence>
<evidence type="ECO:0000313" key="14">
    <source>
        <dbReference type="Proteomes" id="UP001589611"/>
    </source>
</evidence>
<dbReference type="InterPro" id="IPR036163">
    <property type="entry name" value="HMA_dom_sf"/>
</dbReference>
<dbReference type="Gene3D" id="2.70.150.10">
    <property type="entry name" value="Calcium-transporting ATPase, cytoplasmic transduction domain A"/>
    <property type="match status" value="1"/>
</dbReference>
<dbReference type="CDD" id="cd02094">
    <property type="entry name" value="P-type_ATPase_Cu-like"/>
    <property type="match status" value="1"/>
</dbReference>
<feature type="transmembrane region" description="Helical" evidence="10">
    <location>
        <begin position="107"/>
        <end position="124"/>
    </location>
</feature>
<dbReference type="InterPro" id="IPR036412">
    <property type="entry name" value="HAD-like_sf"/>
</dbReference>
<dbReference type="PRINTS" id="PR00119">
    <property type="entry name" value="CATATPASE"/>
</dbReference>
<dbReference type="InterPro" id="IPR018303">
    <property type="entry name" value="ATPase_P-typ_P_site"/>
</dbReference>
<feature type="transmembrane region" description="Helical" evidence="10">
    <location>
        <begin position="130"/>
        <end position="148"/>
    </location>
</feature>
<dbReference type="NCBIfam" id="TIGR01525">
    <property type="entry name" value="ATPase-IB_hvy"/>
    <property type="match status" value="1"/>
</dbReference>
<dbReference type="SUPFAM" id="SSF56784">
    <property type="entry name" value="HAD-like"/>
    <property type="match status" value="1"/>
</dbReference>
<accession>A0ABV5T3F8</accession>
<dbReference type="PROSITE" id="PS01047">
    <property type="entry name" value="HMA_1"/>
    <property type="match status" value="1"/>
</dbReference>
<dbReference type="RefSeq" id="WP_344711938.1">
    <property type="nucleotide sequence ID" value="NZ_BAAAWH010000001.1"/>
</dbReference>
<keyword evidence="10" id="KW-1003">Cell membrane</keyword>
<dbReference type="InterPro" id="IPR017969">
    <property type="entry name" value="Heavy-metal-associated_CS"/>
</dbReference>
<evidence type="ECO:0000256" key="1">
    <source>
        <dbReference type="ARBA" id="ARBA00004651"/>
    </source>
</evidence>
<gene>
    <name evidence="13" type="ORF">ACFFPJ_15180</name>
</gene>
<dbReference type="Pfam" id="PF00122">
    <property type="entry name" value="E1-E2_ATPase"/>
    <property type="match status" value="1"/>
</dbReference>
<feature type="region of interest" description="Disordered" evidence="11">
    <location>
        <begin position="757"/>
        <end position="784"/>
    </location>
</feature>
<dbReference type="NCBIfam" id="TIGR01494">
    <property type="entry name" value="ATPase_P-type"/>
    <property type="match status" value="1"/>
</dbReference>
<keyword evidence="5 10" id="KW-0547">Nucleotide-binding</keyword>
<dbReference type="Gene3D" id="3.40.1110.10">
    <property type="entry name" value="Calcium-transporting ATPase, cytoplasmic domain N"/>
    <property type="match status" value="1"/>
</dbReference>
<dbReference type="PANTHER" id="PTHR43520:SF8">
    <property type="entry name" value="P-TYPE CU(+) TRANSPORTER"/>
    <property type="match status" value="1"/>
</dbReference>
<dbReference type="PANTHER" id="PTHR43520">
    <property type="entry name" value="ATP7, ISOFORM B"/>
    <property type="match status" value="1"/>
</dbReference>
<evidence type="ECO:0000256" key="8">
    <source>
        <dbReference type="ARBA" id="ARBA00022989"/>
    </source>
</evidence>
<dbReference type="Pfam" id="PF00403">
    <property type="entry name" value="HMA"/>
    <property type="match status" value="1"/>
</dbReference>
<dbReference type="InterPro" id="IPR001757">
    <property type="entry name" value="P_typ_ATPase"/>
</dbReference>
<evidence type="ECO:0000256" key="7">
    <source>
        <dbReference type="ARBA" id="ARBA00022967"/>
    </source>
</evidence>
<dbReference type="Gene3D" id="3.40.50.1000">
    <property type="entry name" value="HAD superfamily/HAD-like"/>
    <property type="match status" value="1"/>
</dbReference>
<dbReference type="SFLD" id="SFLDF00027">
    <property type="entry name" value="p-type_atpase"/>
    <property type="match status" value="1"/>
</dbReference>
<feature type="domain" description="HMA" evidence="12">
    <location>
        <begin position="19"/>
        <end position="83"/>
    </location>
</feature>
<keyword evidence="3 10" id="KW-0812">Transmembrane</keyword>
<dbReference type="Proteomes" id="UP001589611">
    <property type="component" value="Unassembled WGS sequence"/>
</dbReference>
<dbReference type="SUPFAM" id="SSF81665">
    <property type="entry name" value="Calcium ATPase, transmembrane domain M"/>
    <property type="match status" value="1"/>
</dbReference>
<keyword evidence="9 10" id="KW-0472">Membrane</keyword>
<dbReference type="Pfam" id="PF00702">
    <property type="entry name" value="Hydrolase"/>
    <property type="match status" value="1"/>
</dbReference>
<evidence type="ECO:0000256" key="4">
    <source>
        <dbReference type="ARBA" id="ARBA00022723"/>
    </source>
</evidence>
<dbReference type="CDD" id="cd00371">
    <property type="entry name" value="HMA"/>
    <property type="match status" value="1"/>
</dbReference>
<dbReference type="InterPro" id="IPR027256">
    <property type="entry name" value="P-typ_ATPase_IB"/>
</dbReference>
<dbReference type="NCBIfam" id="TIGR01511">
    <property type="entry name" value="ATPase-IB1_Cu"/>
    <property type="match status" value="1"/>
</dbReference>
<dbReference type="InterPro" id="IPR023214">
    <property type="entry name" value="HAD_sf"/>
</dbReference>
<dbReference type="SFLD" id="SFLDS00003">
    <property type="entry name" value="Haloacid_Dehalogenase"/>
    <property type="match status" value="1"/>
</dbReference>
<evidence type="ECO:0000256" key="3">
    <source>
        <dbReference type="ARBA" id="ARBA00022692"/>
    </source>
</evidence>
<feature type="transmembrane region" description="Helical" evidence="10">
    <location>
        <begin position="363"/>
        <end position="385"/>
    </location>
</feature>
<keyword evidence="7" id="KW-1278">Translocase</keyword>
<dbReference type="Gene3D" id="3.30.70.100">
    <property type="match status" value="1"/>
</dbReference>
<comment type="caution">
    <text evidence="13">The sequence shown here is derived from an EMBL/GenBank/DDBJ whole genome shotgun (WGS) entry which is preliminary data.</text>
</comment>
<sequence length="784" mass="81246">MDAAAVAAGDGQVPAQPHSRVELEIGGMTCASCANRIEKKLNRLEGVSASVNYATEKAVVSAPAGMAADVLIAEVEKTGYTAALPQPAASTIDPPEDRELTSLRQRLIGAVVLSVPVIALAMIPALQFTYWQWLSLALAAPVVVWAAWPFHRAAWINLRHGAATMDTLISIGVSAAFLWSLYALFLGDAGMPGMTHPFEWTVQRSDGAGNIYLEVAAGVTMFVLAGRYFEVRSKRRAGAALRALLELGAKDVAVVRDGVEGRIPISALRVGDQFVVRPGEKIATDGVVASGTSAVDASMVTGESVPVEVGVGDDVVGATVNAGGRLLVRATRVGNDTQLAQMARLVEEAQSGKADVQRLADRISGVFVPVVLVISLGTLGAWVLLGNPASAAVTAAVAVLIIACPCALGLATPTALLVGTGRGAQLGILIKGPEVLESTRTVDTIVLDKTGTVTTGRMTLVDVVTAAGTDRAELLRLAGALEDSSEHPIGRAIALAATREIGALPDVESFQATAGVGVSGVVESHAVVVGRESLLADWAIHPDADLVAAKDRAEAEGSSAVLVAWDGRARGVLVVADRVKATSREAVAQFRQLGLHPVLLTGDNETVARRIAAEVGIDRVIAGVLPHEKVSVVRELQAEGRVVAMVGDGVNDAAALAQADLGLAMGTGTDAAIEASDITLVRGDLRSAGDAIRLSRRTFGTIRVNLFWAFAYNVAAIPLAALGLLNPMIAGAAMAFSSVFVVGNSLRLRRFRSLSTGTPDRARAGSRTGSSQEPAVNSDAKELS</sequence>
<evidence type="ECO:0000256" key="9">
    <source>
        <dbReference type="ARBA" id="ARBA00023136"/>
    </source>
</evidence>
<dbReference type="SUPFAM" id="SSF55008">
    <property type="entry name" value="HMA, heavy metal-associated domain"/>
    <property type="match status" value="1"/>
</dbReference>
<keyword evidence="6 10" id="KW-0067">ATP-binding</keyword>
<feature type="transmembrane region" description="Helical" evidence="10">
    <location>
        <begin position="391"/>
        <end position="418"/>
    </location>
</feature>
<keyword evidence="14" id="KW-1185">Reference proteome</keyword>
<evidence type="ECO:0000313" key="13">
    <source>
        <dbReference type="EMBL" id="MFB9647138.1"/>
    </source>
</evidence>
<keyword evidence="4 10" id="KW-0479">Metal-binding</keyword>
<evidence type="ECO:0000256" key="10">
    <source>
        <dbReference type="RuleBase" id="RU362081"/>
    </source>
</evidence>
<proteinExistence type="inferred from homology"/>
<dbReference type="SUPFAM" id="SSF81653">
    <property type="entry name" value="Calcium ATPase, transduction domain A"/>
    <property type="match status" value="1"/>
</dbReference>
<dbReference type="InterPro" id="IPR023299">
    <property type="entry name" value="ATPase_P-typ_cyto_dom_N"/>
</dbReference>
<feature type="transmembrane region" description="Helical" evidence="10">
    <location>
        <begin position="702"/>
        <end position="722"/>
    </location>
</feature>
<feature type="transmembrane region" description="Helical" evidence="10">
    <location>
        <begin position="168"/>
        <end position="187"/>
    </location>
</feature>
<comment type="similarity">
    <text evidence="2 10">Belongs to the cation transport ATPase (P-type) (TC 3.A.3) family. Type IB subfamily.</text>
</comment>
<keyword evidence="8 10" id="KW-1133">Transmembrane helix</keyword>
<dbReference type="PRINTS" id="PR00120">
    <property type="entry name" value="HATPASE"/>
</dbReference>
<name>A0ABV5T3F8_9MICO</name>
<evidence type="ECO:0000256" key="2">
    <source>
        <dbReference type="ARBA" id="ARBA00006024"/>
    </source>
</evidence>
<feature type="transmembrane region" description="Helical" evidence="10">
    <location>
        <begin position="207"/>
        <end position="226"/>
    </location>
</feature>
<protein>
    <submittedName>
        <fullName evidence="13">Heavy metal translocating P-type ATPase</fullName>
    </submittedName>
</protein>
<dbReference type="EMBL" id="JBHMBE010000006">
    <property type="protein sequence ID" value="MFB9647138.1"/>
    <property type="molecule type" value="Genomic_DNA"/>
</dbReference>
<dbReference type="InterPro" id="IPR059000">
    <property type="entry name" value="ATPase_P-type_domA"/>
</dbReference>
<evidence type="ECO:0000256" key="11">
    <source>
        <dbReference type="SAM" id="MobiDB-lite"/>
    </source>
</evidence>
<evidence type="ECO:0000259" key="12">
    <source>
        <dbReference type="PROSITE" id="PS50846"/>
    </source>
</evidence>
<dbReference type="InterPro" id="IPR008250">
    <property type="entry name" value="ATPase_P-typ_transduc_dom_A_sf"/>
</dbReference>
<dbReference type="InterPro" id="IPR044492">
    <property type="entry name" value="P_typ_ATPase_HD_dom"/>
</dbReference>
<feature type="transmembrane region" description="Helical" evidence="10">
    <location>
        <begin position="728"/>
        <end position="746"/>
    </location>
</feature>
<dbReference type="NCBIfam" id="TIGR01512">
    <property type="entry name" value="ATPase-IB2_Cd"/>
    <property type="match status" value="1"/>
</dbReference>
<dbReference type="PROSITE" id="PS00154">
    <property type="entry name" value="ATPASE_E1_E2"/>
    <property type="match status" value="1"/>
</dbReference>
<comment type="subcellular location">
    <subcellularLocation>
        <location evidence="1">Cell membrane</location>
        <topology evidence="1">Multi-pass membrane protein</topology>
    </subcellularLocation>
</comment>
<evidence type="ECO:0000256" key="5">
    <source>
        <dbReference type="ARBA" id="ARBA00022741"/>
    </source>
</evidence>